<dbReference type="AlphaFoldDB" id="A0A644ZJ16"/>
<organism evidence="2">
    <name type="scientific">bioreactor metagenome</name>
    <dbReference type="NCBI Taxonomy" id="1076179"/>
    <lineage>
        <taxon>unclassified sequences</taxon>
        <taxon>metagenomes</taxon>
        <taxon>ecological metagenomes</taxon>
    </lineage>
</organism>
<protein>
    <recommendedName>
        <fullName evidence="1">HMA domain-containing protein</fullName>
    </recommendedName>
</protein>
<feature type="domain" description="HMA" evidence="1">
    <location>
        <begin position="2"/>
        <end position="67"/>
    </location>
</feature>
<dbReference type="SUPFAM" id="SSF55008">
    <property type="entry name" value="HMA, heavy metal-associated domain"/>
    <property type="match status" value="1"/>
</dbReference>
<proteinExistence type="predicted"/>
<comment type="caution">
    <text evidence="2">The sequence shown here is derived from an EMBL/GenBank/DDBJ whole genome shotgun (WGS) entry which is preliminary data.</text>
</comment>
<dbReference type="GO" id="GO:0046872">
    <property type="term" value="F:metal ion binding"/>
    <property type="evidence" value="ECO:0007669"/>
    <property type="project" value="InterPro"/>
</dbReference>
<name>A0A644ZJ16_9ZZZZ</name>
<evidence type="ECO:0000313" key="2">
    <source>
        <dbReference type="EMBL" id="MPM40856.1"/>
    </source>
</evidence>
<gene>
    <name evidence="2" type="ORF">SDC9_87504</name>
</gene>
<dbReference type="Pfam" id="PF00403">
    <property type="entry name" value="HMA"/>
    <property type="match status" value="1"/>
</dbReference>
<dbReference type="CDD" id="cd00371">
    <property type="entry name" value="HMA"/>
    <property type="match status" value="1"/>
</dbReference>
<sequence>MENVHYNVSGMANSQSKTQLHNALEKVQGVQQIAIDLSRGTVEVEYNSPASPEQIKTCIENTGYSIQ</sequence>
<dbReference type="InterPro" id="IPR006121">
    <property type="entry name" value="HMA_dom"/>
</dbReference>
<dbReference type="Gene3D" id="3.30.70.100">
    <property type="match status" value="1"/>
</dbReference>
<accession>A0A644ZJ16</accession>
<dbReference type="PROSITE" id="PS50846">
    <property type="entry name" value="HMA_2"/>
    <property type="match status" value="1"/>
</dbReference>
<dbReference type="InterPro" id="IPR036163">
    <property type="entry name" value="HMA_dom_sf"/>
</dbReference>
<reference evidence="2" key="1">
    <citation type="submission" date="2019-08" db="EMBL/GenBank/DDBJ databases">
        <authorList>
            <person name="Kucharzyk K."/>
            <person name="Murdoch R.W."/>
            <person name="Higgins S."/>
            <person name="Loffler F."/>
        </authorList>
    </citation>
    <scope>NUCLEOTIDE SEQUENCE</scope>
</reference>
<evidence type="ECO:0000259" key="1">
    <source>
        <dbReference type="PROSITE" id="PS50846"/>
    </source>
</evidence>
<dbReference type="EMBL" id="VSSQ01009150">
    <property type="protein sequence ID" value="MPM40856.1"/>
    <property type="molecule type" value="Genomic_DNA"/>
</dbReference>